<feature type="region of interest" description="Disordered" evidence="2">
    <location>
        <begin position="174"/>
        <end position="204"/>
    </location>
</feature>
<dbReference type="GO" id="GO:0009003">
    <property type="term" value="F:signal peptidase activity"/>
    <property type="evidence" value="ECO:0007669"/>
    <property type="project" value="UniProtKB-EC"/>
</dbReference>
<keyword evidence="3" id="KW-0812">Transmembrane</keyword>
<evidence type="ECO:0000256" key="3">
    <source>
        <dbReference type="SAM" id="Phobius"/>
    </source>
</evidence>
<feature type="transmembrane region" description="Helical" evidence="3">
    <location>
        <begin position="21"/>
        <end position="46"/>
    </location>
</feature>
<sequence>MSATHAASADRTRSRPRLFREIVLTVGAVAGLVCVLFALAAVFFGITPLVFRSGSMAPAIDTGALALSKTTPVADIEVGDIVKVTNSSGAGITHRVVEIGAVGTDSAQLFLQGDANAEPDAESYVVSEADRVFFSVGKLGYAVSWLSGPVAVFIGGIAVGALLMTAFGFRRPSVESDAESTAKPDDDRLQESRSGRHSAHGRGPSTLGVVLTLATISAVGIGASNTPTTLAAGQDTATALSGTITTALPLPAPLSLTCTNDERGLIGTIRFVNLTFPSRGAQYTYQLTLKKAGENDREFAVAGTAATGVVITQAVENGALLELLPLPLAPVLDGVYTASIRTKSGTRFSLPSPTVNITMNNGLLLGLAASARCGGTAAAARSAPQALVPETTTPAPTVTSPLVPESTLAPAPTTTTTTTVPPTTTTTTVPPTTTTTIPPATTTTTVPSPTTTITTTTPPAPAVLSAPVTSPSGASTAQVVDIDGVPTLQIVDAIGAVQYSAPATSSEAYGYGVNWSAGDQLWLLGPDQLVRLDSSGGSWSRTVIDPTATDLVPADILELLN</sequence>
<accession>A0ABU4D5H0</accession>
<reference evidence="4 5" key="1">
    <citation type="submission" date="2023-10" db="EMBL/GenBank/DDBJ databases">
        <title>Development of a sustainable strategy for remediation of hydrocarbon-contaminated territories based on the waste exchange concept.</title>
        <authorList>
            <person name="Krivoruchko A."/>
        </authorList>
    </citation>
    <scope>NUCLEOTIDE SEQUENCE [LARGE SCALE GENOMIC DNA]</scope>
    <source>
        <strain evidence="4 5">IEGM 1327</strain>
    </source>
</reference>
<dbReference type="EC" id="3.4.21.89" evidence="1"/>
<protein>
    <recommendedName>
        <fullName evidence="1">Signal peptidase I</fullName>
        <ecNumber evidence="1">3.4.21.89</ecNumber>
    </recommendedName>
</protein>
<dbReference type="CDD" id="cd06462">
    <property type="entry name" value="Peptidase_S24_S26"/>
    <property type="match status" value="1"/>
</dbReference>
<keyword evidence="3" id="KW-1133">Transmembrane helix</keyword>
<name>A0ABU4D5H0_9NOCA</name>
<keyword evidence="5" id="KW-1185">Reference proteome</keyword>
<evidence type="ECO:0000256" key="2">
    <source>
        <dbReference type="SAM" id="MobiDB-lite"/>
    </source>
</evidence>
<feature type="region of interest" description="Disordered" evidence="2">
    <location>
        <begin position="385"/>
        <end position="474"/>
    </location>
</feature>
<dbReference type="EMBL" id="JAWLKF010000014">
    <property type="protein sequence ID" value="MDV6304953.1"/>
    <property type="molecule type" value="Genomic_DNA"/>
</dbReference>
<evidence type="ECO:0000256" key="1">
    <source>
        <dbReference type="NCBIfam" id="TIGR02228"/>
    </source>
</evidence>
<keyword evidence="4" id="KW-0378">Hydrolase</keyword>
<dbReference type="NCBIfam" id="TIGR02228">
    <property type="entry name" value="sigpep_I_arch"/>
    <property type="match status" value="1"/>
</dbReference>
<feature type="transmembrane region" description="Helical" evidence="3">
    <location>
        <begin position="142"/>
        <end position="163"/>
    </location>
</feature>
<dbReference type="RefSeq" id="WP_317533928.1">
    <property type="nucleotide sequence ID" value="NZ_JAWLKF010000014.1"/>
</dbReference>
<feature type="compositionally biased region" description="Low complexity" evidence="2">
    <location>
        <begin position="385"/>
        <end position="472"/>
    </location>
</feature>
<organism evidence="4 5">
    <name type="scientific">Rhodococcus cerastii</name>
    <dbReference type="NCBI Taxonomy" id="908616"/>
    <lineage>
        <taxon>Bacteria</taxon>
        <taxon>Bacillati</taxon>
        <taxon>Actinomycetota</taxon>
        <taxon>Actinomycetes</taxon>
        <taxon>Mycobacteriales</taxon>
        <taxon>Nocardiaceae</taxon>
        <taxon>Rhodococcus</taxon>
    </lineage>
</organism>
<dbReference type="InterPro" id="IPR001733">
    <property type="entry name" value="Peptidase_S26B"/>
</dbReference>
<feature type="compositionally biased region" description="Basic and acidic residues" evidence="2">
    <location>
        <begin position="180"/>
        <end position="194"/>
    </location>
</feature>
<evidence type="ECO:0000313" key="4">
    <source>
        <dbReference type="EMBL" id="MDV6304953.1"/>
    </source>
</evidence>
<keyword evidence="3" id="KW-0472">Membrane</keyword>
<proteinExistence type="predicted"/>
<gene>
    <name evidence="4" type="ORF">R3P93_20515</name>
</gene>
<evidence type="ECO:0000313" key="5">
    <source>
        <dbReference type="Proteomes" id="UP001186104"/>
    </source>
</evidence>
<comment type="caution">
    <text evidence="4">The sequence shown here is derived from an EMBL/GenBank/DDBJ whole genome shotgun (WGS) entry which is preliminary data.</text>
</comment>
<dbReference type="Proteomes" id="UP001186104">
    <property type="component" value="Unassembled WGS sequence"/>
</dbReference>